<proteinExistence type="inferred from homology"/>
<dbReference type="PANTHER" id="PTHR30346">
    <property type="entry name" value="TRANSCRIPTIONAL DUAL REGULATOR HCAR-RELATED"/>
    <property type="match status" value="1"/>
</dbReference>
<dbReference type="EMBL" id="NBWZ01000001">
    <property type="protein sequence ID" value="RFA10142.1"/>
    <property type="molecule type" value="Genomic_DNA"/>
</dbReference>
<dbReference type="Pfam" id="PF03466">
    <property type="entry name" value="LysR_substrate"/>
    <property type="match status" value="1"/>
</dbReference>
<sequence length="298" mass="31897">MTNEHSGESAAAPVTEPAAPGIRPFSIAFAAGVTVTKWTRLWAERRPGTPLEVFRAEADQQVAVLHERSADVSFVRLPVEQQGLSVITLYSEVQVVVVPKDHPASVFDAVTVADLADEHLLQDPDLVPEWRDVAAEIVDGSRRPLRGIQSIDDAVEQVAAGVGILIVPQAIARLSSRKDVVYRPVTDVAETRIALAWLSEETTADIEEFVGIVRGRSASSSRAPSREAEETAPDARVKKLGPVAKAKAKARAAAEAEAASAKRAGVKKPAATQAARKKKQSDAANAAQARRRKFGGKR</sequence>
<feature type="compositionally biased region" description="Basic residues" evidence="5">
    <location>
        <begin position="289"/>
        <end position="298"/>
    </location>
</feature>
<comment type="similarity">
    <text evidence="1">Belongs to the LysR transcriptional regulatory family.</text>
</comment>
<feature type="compositionally biased region" description="Basic and acidic residues" evidence="5">
    <location>
        <begin position="224"/>
        <end position="237"/>
    </location>
</feature>
<evidence type="ECO:0000313" key="7">
    <source>
        <dbReference type="EMBL" id="RFA10142.1"/>
    </source>
</evidence>
<reference evidence="7 8" key="1">
    <citation type="submission" date="2017-04" db="EMBL/GenBank/DDBJ databases">
        <title>Comparative genome analysis of Subtercola boreus.</title>
        <authorList>
            <person name="Cho Y.-J."/>
            <person name="Cho A."/>
            <person name="Kim O.-S."/>
            <person name="Lee J.-I."/>
        </authorList>
    </citation>
    <scope>NUCLEOTIDE SEQUENCE [LARGE SCALE GENOMIC DNA]</scope>
    <source>
        <strain evidence="7 8">K300</strain>
    </source>
</reference>
<feature type="compositionally biased region" description="Low complexity" evidence="5">
    <location>
        <begin position="251"/>
        <end position="263"/>
    </location>
</feature>
<dbReference type="PANTHER" id="PTHR30346:SF0">
    <property type="entry name" value="HCA OPERON TRANSCRIPTIONAL ACTIVATOR HCAR"/>
    <property type="match status" value="1"/>
</dbReference>
<organism evidence="7 8">
    <name type="scientific">Subtercola boreus</name>
    <dbReference type="NCBI Taxonomy" id="120213"/>
    <lineage>
        <taxon>Bacteria</taxon>
        <taxon>Bacillati</taxon>
        <taxon>Actinomycetota</taxon>
        <taxon>Actinomycetes</taxon>
        <taxon>Micrococcales</taxon>
        <taxon>Microbacteriaceae</taxon>
        <taxon>Subtercola</taxon>
    </lineage>
</organism>
<dbReference type="Proteomes" id="UP000256486">
    <property type="component" value="Unassembled WGS sequence"/>
</dbReference>
<evidence type="ECO:0000256" key="4">
    <source>
        <dbReference type="ARBA" id="ARBA00023163"/>
    </source>
</evidence>
<keyword evidence="3" id="KW-0238">DNA-binding</keyword>
<evidence type="ECO:0000259" key="6">
    <source>
        <dbReference type="Pfam" id="PF03466"/>
    </source>
</evidence>
<feature type="domain" description="LysR substrate-binding" evidence="6">
    <location>
        <begin position="33"/>
        <end position="215"/>
    </location>
</feature>
<keyword evidence="4" id="KW-0804">Transcription</keyword>
<dbReference type="InterPro" id="IPR005119">
    <property type="entry name" value="LysR_subst-bd"/>
</dbReference>
<protein>
    <recommendedName>
        <fullName evidence="6">LysR substrate-binding domain-containing protein</fullName>
    </recommendedName>
</protein>
<dbReference type="GO" id="GO:0032993">
    <property type="term" value="C:protein-DNA complex"/>
    <property type="evidence" value="ECO:0007669"/>
    <property type="project" value="TreeGrafter"/>
</dbReference>
<evidence type="ECO:0000256" key="5">
    <source>
        <dbReference type="SAM" id="MobiDB-lite"/>
    </source>
</evidence>
<dbReference type="GO" id="GO:0003677">
    <property type="term" value="F:DNA binding"/>
    <property type="evidence" value="ECO:0007669"/>
    <property type="project" value="UniProtKB-KW"/>
</dbReference>
<dbReference type="SUPFAM" id="SSF53850">
    <property type="entry name" value="Periplasmic binding protein-like II"/>
    <property type="match status" value="1"/>
</dbReference>
<dbReference type="CDD" id="cd08414">
    <property type="entry name" value="PBP2_LTTR_aromatics_like"/>
    <property type="match status" value="1"/>
</dbReference>
<evidence type="ECO:0000313" key="8">
    <source>
        <dbReference type="Proteomes" id="UP000256486"/>
    </source>
</evidence>
<comment type="caution">
    <text evidence="7">The sequence shown here is derived from an EMBL/GenBank/DDBJ whole genome shotgun (WGS) entry which is preliminary data.</text>
</comment>
<dbReference type="Gene3D" id="3.40.190.10">
    <property type="entry name" value="Periplasmic binding protein-like II"/>
    <property type="match status" value="2"/>
</dbReference>
<evidence type="ECO:0000256" key="1">
    <source>
        <dbReference type="ARBA" id="ARBA00009437"/>
    </source>
</evidence>
<accession>A0A3E0VJK7</accession>
<dbReference type="AlphaFoldDB" id="A0A3E0VJK7"/>
<evidence type="ECO:0000256" key="2">
    <source>
        <dbReference type="ARBA" id="ARBA00023015"/>
    </source>
</evidence>
<name>A0A3E0VJK7_9MICO</name>
<feature type="region of interest" description="Disordered" evidence="5">
    <location>
        <begin position="217"/>
        <end position="298"/>
    </location>
</feature>
<dbReference type="RefSeq" id="WP_116415525.1">
    <property type="nucleotide sequence ID" value="NZ_NBWZ01000001.1"/>
</dbReference>
<dbReference type="GO" id="GO:0003700">
    <property type="term" value="F:DNA-binding transcription factor activity"/>
    <property type="evidence" value="ECO:0007669"/>
    <property type="project" value="TreeGrafter"/>
</dbReference>
<evidence type="ECO:0000256" key="3">
    <source>
        <dbReference type="ARBA" id="ARBA00023125"/>
    </source>
</evidence>
<keyword evidence="2" id="KW-0805">Transcription regulation</keyword>
<gene>
    <name evidence="7" type="ORF">B7R54_13670</name>
</gene>
<keyword evidence="8" id="KW-1185">Reference proteome</keyword>